<gene>
    <name evidence="5" type="primary">LOC112291172</name>
    <name evidence="4" type="ORF">PHYPA_000011</name>
</gene>
<dbReference type="InterPro" id="IPR001841">
    <property type="entry name" value="Znf_RING"/>
</dbReference>
<accession>A0A2K1L6C6</accession>
<proteinExistence type="predicted"/>
<protein>
    <recommendedName>
        <fullName evidence="3">RING-type domain-containing protein</fullName>
    </recommendedName>
</protein>
<sequence length="250" mass="27385">MSNVVAVPSTPANDGVSNASDIGLEAGTNNKRCERKAGKGRRRRQAAEQRRIEQQRWGQYVEDEDEDFSVVVPSPSNLRRRARRSLRRNSARDDLEEYLNGLANDDHITGVDGDQDLDLALALSFSLAEQTSTTHVAQFGRSNPSSIADMSYENLVQLESVRCVASATLVAALPVCCFKKEQAAASDEASEVCVICQGEYEHGDLQVNLPCHHGFHQACGAEWLLSYSKLCPVCKYDVTEVATTEASSSM</sequence>
<dbReference type="SUPFAM" id="SSF57850">
    <property type="entry name" value="RING/U-box"/>
    <property type="match status" value="1"/>
</dbReference>
<dbReference type="InterPro" id="IPR013083">
    <property type="entry name" value="Znf_RING/FYVE/PHD"/>
</dbReference>
<reference evidence="4 6" key="2">
    <citation type="journal article" date="2018" name="Plant J.">
        <title>The Physcomitrella patens chromosome-scale assembly reveals moss genome structure and evolution.</title>
        <authorList>
            <person name="Lang D."/>
            <person name="Ullrich K.K."/>
            <person name="Murat F."/>
            <person name="Fuchs J."/>
            <person name="Jenkins J."/>
            <person name="Haas F.B."/>
            <person name="Piednoel M."/>
            <person name="Gundlach H."/>
            <person name="Van Bel M."/>
            <person name="Meyberg R."/>
            <person name="Vives C."/>
            <person name="Morata J."/>
            <person name="Symeonidi A."/>
            <person name="Hiss M."/>
            <person name="Muchero W."/>
            <person name="Kamisugi Y."/>
            <person name="Saleh O."/>
            <person name="Blanc G."/>
            <person name="Decker E.L."/>
            <person name="van Gessel N."/>
            <person name="Grimwood J."/>
            <person name="Hayes R.D."/>
            <person name="Graham S.W."/>
            <person name="Gunter L.E."/>
            <person name="McDaniel S.F."/>
            <person name="Hoernstein S.N.W."/>
            <person name="Larsson A."/>
            <person name="Li F.W."/>
            <person name="Perroud P.F."/>
            <person name="Phillips J."/>
            <person name="Ranjan P."/>
            <person name="Rokshar D.S."/>
            <person name="Rothfels C.J."/>
            <person name="Schneider L."/>
            <person name="Shu S."/>
            <person name="Stevenson D.W."/>
            <person name="Thummler F."/>
            <person name="Tillich M."/>
            <person name="Villarreal Aguilar J.C."/>
            <person name="Widiez T."/>
            <person name="Wong G.K."/>
            <person name="Wymore A."/>
            <person name="Zhang Y."/>
            <person name="Zimmer A.D."/>
            <person name="Quatrano R.S."/>
            <person name="Mayer K.F.X."/>
            <person name="Goodstein D."/>
            <person name="Casacuberta J.M."/>
            <person name="Vandepoele K."/>
            <person name="Reski R."/>
            <person name="Cuming A.C."/>
            <person name="Tuskan G.A."/>
            <person name="Maumus F."/>
            <person name="Salse J."/>
            <person name="Schmutz J."/>
            <person name="Rensing S.A."/>
        </authorList>
    </citation>
    <scope>NUCLEOTIDE SEQUENCE [LARGE SCALE GENOMIC DNA]</scope>
    <source>
        <strain evidence="5 6">cv. Gransden 2004</strain>
    </source>
</reference>
<dbReference type="PaxDb" id="3218-PP1S283_25V6.1"/>
<evidence type="ECO:0000313" key="6">
    <source>
        <dbReference type="Proteomes" id="UP000006727"/>
    </source>
</evidence>
<keyword evidence="1" id="KW-0863">Zinc-finger</keyword>
<dbReference type="PANTHER" id="PTHR46400">
    <property type="entry name" value="RING/U-BOX SUPERFAMILY PROTEIN"/>
    <property type="match status" value="1"/>
</dbReference>
<dbReference type="GO" id="GO:0016567">
    <property type="term" value="P:protein ubiquitination"/>
    <property type="evidence" value="ECO:0007669"/>
    <property type="project" value="InterPro"/>
</dbReference>
<evidence type="ECO:0000313" key="5">
    <source>
        <dbReference type="EnsemblPlants" id="Pp3c1_170V3.1"/>
    </source>
</evidence>
<dbReference type="GeneID" id="112291172"/>
<dbReference type="SMART" id="SM00184">
    <property type="entry name" value="RING"/>
    <property type="match status" value="1"/>
</dbReference>
<dbReference type="GO" id="GO:0004842">
    <property type="term" value="F:ubiquitin-protein transferase activity"/>
    <property type="evidence" value="ECO:0007669"/>
    <property type="project" value="InterPro"/>
</dbReference>
<evidence type="ECO:0000256" key="2">
    <source>
        <dbReference type="SAM" id="MobiDB-lite"/>
    </source>
</evidence>
<name>A0A2K1L6C6_PHYPA</name>
<dbReference type="Proteomes" id="UP000006727">
    <property type="component" value="Chromosome 1"/>
</dbReference>
<dbReference type="EnsemblPlants" id="Pp3c1_170V3.2">
    <property type="protein sequence ID" value="Pp3c1_170V3.2"/>
    <property type="gene ID" value="Pp3c1_170"/>
</dbReference>
<keyword evidence="1" id="KW-0862">Zinc</keyword>
<dbReference type="EMBL" id="ABEU02000001">
    <property type="protein sequence ID" value="PNR61588.1"/>
    <property type="molecule type" value="Genomic_DNA"/>
</dbReference>
<dbReference type="GO" id="GO:0008270">
    <property type="term" value="F:zinc ion binding"/>
    <property type="evidence" value="ECO:0007669"/>
    <property type="project" value="UniProtKB-KW"/>
</dbReference>
<dbReference type="PROSITE" id="PS50089">
    <property type="entry name" value="ZF_RING_2"/>
    <property type="match status" value="1"/>
</dbReference>
<dbReference type="Gramene" id="Pp3c1_170V3.2">
    <property type="protein sequence ID" value="Pp3c1_170V3.2"/>
    <property type="gene ID" value="Pp3c1_170"/>
</dbReference>
<dbReference type="InterPro" id="IPR033276">
    <property type="entry name" value="BB"/>
</dbReference>
<keyword evidence="6" id="KW-1185">Reference proteome</keyword>
<keyword evidence="1" id="KW-0479">Metal-binding</keyword>
<feature type="compositionally biased region" description="Polar residues" evidence="2">
    <location>
        <begin position="10"/>
        <end position="20"/>
    </location>
</feature>
<feature type="region of interest" description="Disordered" evidence="2">
    <location>
        <begin position="1"/>
        <end position="56"/>
    </location>
</feature>
<dbReference type="Pfam" id="PF13639">
    <property type="entry name" value="zf-RING_2"/>
    <property type="match status" value="1"/>
</dbReference>
<evidence type="ECO:0000256" key="1">
    <source>
        <dbReference type="PROSITE-ProRule" id="PRU00175"/>
    </source>
</evidence>
<evidence type="ECO:0000259" key="3">
    <source>
        <dbReference type="PROSITE" id="PS50089"/>
    </source>
</evidence>
<reference evidence="4 6" key="1">
    <citation type="journal article" date="2008" name="Science">
        <title>The Physcomitrella genome reveals evolutionary insights into the conquest of land by plants.</title>
        <authorList>
            <person name="Rensing S."/>
            <person name="Lang D."/>
            <person name="Zimmer A."/>
            <person name="Terry A."/>
            <person name="Salamov A."/>
            <person name="Shapiro H."/>
            <person name="Nishiyama T."/>
            <person name="Perroud P.-F."/>
            <person name="Lindquist E."/>
            <person name="Kamisugi Y."/>
            <person name="Tanahashi T."/>
            <person name="Sakakibara K."/>
            <person name="Fujita T."/>
            <person name="Oishi K."/>
            <person name="Shin-I T."/>
            <person name="Kuroki Y."/>
            <person name="Toyoda A."/>
            <person name="Suzuki Y."/>
            <person name="Hashimoto A."/>
            <person name="Yamaguchi K."/>
            <person name="Sugano A."/>
            <person name="Kohara Y."/>
            <person name="Fujiyama A."/>
            <person name="Anterola A."/>
            <person name="Aoki S."/>
            <person name="Ashton N."/>
            <person name="Barbazuk W.B."/>
            <person name="Barker E."/>
            <person name="Bennetzen J."/>
            <person name="Bezanilla M."/>
            <person name="Blankenship R."/>
            <person name="Cho S.H."/>
            <person name="Dutcher S."/>
            <person name="Estelle M."/>
            <person name="Fawcett J.A."/>
            <person name="Gundlach H."/>
            <person name="Hanada K."/>
            <person name="Heyl A."/>
            <person name="Hicks K.A."/>
            <person name="Hugh J."/>
            <person name="Lohr M."/>
            <person name="Mayer K."/>
            <person name="Melkozernov A."/>
            <person name="Murata T."/>
            <person name="Nelson D."/>
            <person name="Pils B."/>
            <person name="Prigge M."/>
            <person name="Reiss B."/>
            <person name="Renner T."/>
            <person name="Rombauts S."/>
            <person name="Rushton P."/>
            <person name="Sanderfoot A."/>
            <person name="Schween G."/>
            <person name="Shiu S.-H."/>
            <person name="Stueber K."/>
            <person name="Theodoulou F.L."/>
            <person name="Tu H."/>
            <person name="Van de Peer Y."/>
            <person name="Verrier P.J."/>
            <person name="Waters E."/>
            <person name="Wood A."/>
            <person name="Yang L."/>
            <person name="Cove D."/>
            <person name="Cuming A."/>
            <person name="Hasebe M."/>
            <person name="Lucas S."/>
            <person name="Mishler D.B."/>
            <person name="Reski R."/>
            <person name="Grigoriev I."/>
            <person name="Quatrano R.S."/>
            <person name="Boore J.L."/>
        </authorList>
    </citation>
    <scope>NUCLEOTIDE SEQUENCE [LARGE SCALE GENOMIC DNA]</scope>
    <source>
        <strain evidence="5 6">cv. Gransden 2004</strain>
    </source>
</reference>
<feature type="compositionally biased region" description="Basic and acidic residues" evidence="2">
    <location>
        <begin position="45"/>
        <end position="54"/>
    </location>
</feature>
<evidence type="ECO:0000313" key="4">
    <source>
        <dbReference type="EMBL" id="PNR61588.1"/>
    </source>
</evidence>
<dbReference type="CDD" id="cd16448">
    <property type="entry name" value="RING-H2"/>
    <property type="match status" value="1"/>
</dbReference>
<dbReference type="RefSeq" id="XP_024394048.1">
    <property type="nucleotide sequence ID" value="XM_024538280.2"/>
</dbReference>
<dbReference type="EnsemblPlants" id="Pp3c1_170V3.1">
    <property type="protein sequence ID" value="Pp3c1_170V3.1"/>
    <property type="gene ID" value="Pp3c1_170"/>
</dbReference>
<organism evidence="4">
    <name type="scientific">Physcomitrium patens</name>
    <name type="common">Spreading-leaved earth moss</name>
    <name type="synonym">Physcomitrella patens</name>
    <dbReference type="NCBI Taxonomy" id="3218"/>
    <lineage>
        <taxon>Eukaryota</taxon>
        <taxon>Viridiplantae</taxon>
        <taxon>Streptophyta</taxon>
        <taxon>Embryophyta</taxon>
        <taxon>Bryophyta</taxon>
        <taxon>Bryophytina</taxon>
        <taxon>Bryopsida</taxon>
        <taxon>Funariidae</taxon>
        <taxon>Funariales</taxon>
        <taxon>Funariaceae</taxon>
        <taxon>Physcomitrium</taxon>
    </lineage>
</organism>
<dbReference type="AlphaFoldDB" id="A0A2K1L6C6"/>
<dbReference type="PANTHER" id="PTHR46400:SF5">
    <property type="entry name" value="RING-TYPE DOMAIN-CONTAINING PROTEIN"/>
    <property type="match status" value="1"/>
</dbReference>
<reference evidence="5" key="3">
    <citation type="submission" date="2020-12" db="UniProtKB">
        <authorList>
            <consortium name="EnsemblPlants"/>
        </authorList>
    </citation>
    <scope>IDENTIFICATION</scope>
</reference>
<dbReference type="GO" id="GO:0046621">
    <property type="term" value="P:negative regulation of organ growth"/>
    <property type="evidence" value="ECO:0007669"/>
    <property type="project" value="InterPro"/>
</dbReference>
<dbReference type="Gramene" id="Pp3c1_170V3.1">
    <property type="protein sequence ID" value="Pp3c1_170V3.1"/>
    <property type="gene ID" value="Pp3c1_170"/>
</dbReference>
<dbReference type="OMA" id="RNENCED"/>
<dbReference type="Gene3D" id="3.30.40.10">
    <property type="entry name" value="Zinc/RING finger domain, C3HC4 (zinc finger)"/>
    <property type="match status" value="1"/>
</dbReference>
<feature type="domain" description="RING-type" evidence="3">
    <location>
        <begin position="193"/>
        <end position="235"/>
    </location>
</feature>